<evidence type="ECO:0000313" key="2">
    <source>
        <dbReference type="Proteomes" id="UP001180020"/>
    </source>
</evidence>
<gene>
    <name evidence="1" type="ORF">QJS10_CPB21g01361</name>
</gene>
<comment type="caution">
    <text evidence="1">The sequence shown here is derived from an EMBL/GenBank/DDBJ whole genome shotgun (WGS) entry which is preliminary data.</text>
</comment>
<evidence type="ECO:0000313" key="1">
    <source>
        <dbReference type="EMBL" id="KAK1283639.1"/>
    </source>
</evidence>
<dbReference type="Proteomes" id="UP001180020">
    <property type="component" value="Unassembled WGS sequence"/>
</dbReference>
<keyword evidence="2" id="KW-1185">Reference proteome</keyword>
<accession>A0AAV9C5P7</accession>
<reference evidence="1" key="2">
    <citation type="submission" date="2023-06" db="EMBL/GenBank/DDBJ databases">
        <authorList>
            <person name="Ma L."/>
            <person name="Liu K.-W."/>
            <person name="Li Z."/>
            <person name="Hsiao Y.-Y."/>
            <person name="Qi Y."/>
            <person name="Fu T."/>
            <person name="Tang G."/>
            <person name="Zhang D."/>
            <person name="Sun W.-H."/>
            <person name="Liu D.-K."/>
            <person name="Li Y."/>
            <person name="Chen G.-Z."/>
            <person name="Liu X.-D."/>
            <person name="Liao X.-Y."/>
            <person name="Jiang Y.-T."/>
            <person name="Yu X."/>
            <person name="Hao Y."/>
            <person name="Huang J."/>
            <person name="Zhao X.-W."/>
            <person name="Ke S."/>
            <person name="Chen Y.-Y."/>
            <person name="Wu W.-L."/>
            <person name="Hsu J.-L."/>
            <person name="Lin Y.-F."/>
            <person name="Huang M.-D."/>
            <person name="Li C.-Y."/>
            <person name="Huang L."/>
            <person name="Wang Z.-W."/>
            <person name="Zhao X."/>
            <person name="Zhong W.-Y."/>
            <person name="Peng D.-H."/>
            <person name="Ahmad S."/>
            <person name="Lan S."/>
            <person name="Zhang J.-S."/>
            <person name="Tsai W.-C."/>
            <person name="Van De Peer Y."/>
            <person name="Liu Z.-J."/>
        </authorList>
    </citation>
    <scope>NUCLEOTIDE SEQUENCE</scope>
    <source>
        <strain evidence="1">CP</strain>
        <tissue evidence="1">Leaves</tissue>
    </source>
</reference>
<dbReference type="EMBL" id="JAUJYO010000021">
    <property type="protein sequence ID" value="KAK1283639.1"/>
    <property type="molecule type" value="Genomic_DNA"/>
</dbReference>
<name>A0AAV9C5P7_ACOCL</name>
<dbReference type="AlphaFoldDB" id="A0AAV9C5P7"/>
<proteinExistence type="predicted"/>
<reference evidence="1" key="1">
    <citation type="journal article" date="2023" name="Nat. Commun.">
        <title>Diploid and tetraploid genomes of Acorus and the evolution of monocots.</title>
        <authorList>
            <person name="Ma L."/>
            <person name="Liu K.W."/>
            <person name="Li Z."/>
            <person name="Hsiao Y.Y."/>
            <person name="Qi Y."/>
            <person name="Fu T."/>
            <person name="Tang G.D."/>
            <person name="Zhang D."/>
            <person name="Sun W.H."/>
            <person name="Liu D.K."/>
            <person name="Li Y."/>
            <person name="Chen G.Z."/>
            <person name="Liu X.D."/>
            <person name="Liao X.Y."/>
            <person name="Jiang Y.T."/>
            <person name="Yu X."/>
            <person name="Hao Y."/>
            <person name="Huang J."/>
            <person name="Zhao X.W."/>
            <person name="Ke S."/>
            <person name="Chen Y.Y."/>
            <person name="Wu W.L."/>
            <person name="Hsu J.L."/>
            <person name="Lin Y.F."/>
            <person name="Huang M.D."/>
            <person name="Li C.Y."/>
            <person name="Huang L."/>
            <person name="Wang Z.W."/>
            <person name="Zhao X."/>
            <person name="Zhong W.Y."/>
            <person name="Peng D.H."/>
            <person name="Ahmad S."/>
            <person name="Lan S."/>
            <person name="Zhang J.S."/>
            <person name="Tsai W.C."/>
            <person name="Van de Peer Y."/>
            <person name="Liu Z.J."/>
        </authorList>
    </citation>
    <scope>NUCLEOTIDE SEQUENCE</scope>
    <source>
        <strain evidence="1">CP</strain>
    </source>
</reference>
<sequence length="60" mass="6739">MILSNGRVSYRFWRDLVSLVCGSDGYAVCYPIKNGGACKWSPNTMDFSSKRFEAREPVGD</sequence>
<protein>
    <submittedName>
        <fullName evidence="1">Uncharacterized protein</fullName>
    </submittedName>
</protein>
<organism evidence="1 2">
    <name type="scientific">Acorus calamus</name>
    <name type="common">Sweet flag</name>
    <dbReference type="NCBI Taxonomy" id="4465"/>
    <lineage>
        <taxon>Eukaryota</taxon>
        <taxon>Viridiplantae</taxon>
        <taxon>Streptophyta</taxon>
        <taxon>Embryophyta</taxon>
        <taxon>Tracheophyta</taxon>
        <taxon>Spermatophyta</taxon>
        <taxon>Magnoliopsida</taxon>
        <taxon>Liliopsida</taxon>
        <taxon>Acoraceae</taxon>
        <taxon>Acorus</taxon>
    </lineage>
</organism>